<dbReference type="Gene3D" id="1.10.4080.10">
    <property type="entry name" value="ADP-ribosylation/Crystallin J1"/>
    <property type="match status" value="1"/>
</dbReference>
<dbReference type="SUPFAM" id="SSF101478">
    <property type="entry name" value="ADP-ribosylglycohydrolase"/>
    <property type="match status" value="1"/>
</dbReference>
<organism evidence="1 2">
    <name type="scientific">Pseudonocardia adelaidensis</name>
    <dbReference type="NCBI Taxonomy" id="648754"/>
    <lineage>
        <taxon>Bacteria</taxon>
        <taxon>Bacillati</taxon>
        <taxon>Actinomycetota</taxon>
        <taxon>Actinomycetes</taxon>
        <taxon>Pseudonocardiales</taxon>
        <taxon>Pseudonocardiaceae</taxon>
        <taxon>Pseudonocardia</taxon>
    </lineage>
</organism>
<dbReference type="Pfam" id="PF03747">
    <property type="entry name" value="ADP_ribosyl_GH"/>
    <property type="match status" value="1"/>
</dbReference>
<proteinExistence type="predicted"/>
<protein>
    <recommendedName>
        <fullName evidence="3">ADP-ribosylglycohydrolase</fullName>
    </recommendedName>
</protein>
<dbReference type="InterPro" id="IPR005502">
    <property type="entry name" value="Ribosyl_crysJ1"/>
</dbReference>
<dbReference type="InterPro" id="IPR050792">
    <property type="entry name" value="ADP-ribosylglycohydrolase"/>
</dbReference>
<accession>A0ABP9NXC9</accession>
<evidence type="ECO:0008006" key="3">
    <source>
        <dbReference type="Google" id="ProtNLM"/>
    </source>
</evidence>
<reference evidence="2" key="1">
    <citation type="journal article" date="2019" name="Int. J. Syst. Evol. Microbiol.">
        <title>The Global Catalogue of Microorganisms (GCM) 10K type strain sequencing project: providing services to taxonomists for standard genome sequencing and annotation.</title>
        <authorList>
            <consortium name="The Broad Institute Genomics Platform"/>
            <consortium name="The Broad Institute Genome Sequencing Center for Infectious Disease"/>
            <person name="Wu L."/>
            <person name="Ma J."/>
        </authorList>
    </citation>
    <scope>NUCLEOTIDE SEQUENCE [LARGE SCALE GENOMIC DNA]</scope>
    <source>
        <strain evidence="2">JCM 18302</strain>
    </source>
</reference>
<name>A0ABP9NXC9_9PSEU</name>
<dbReference type="EMBL" id="BAABJO010000028">
    <property type="protein sequence ID" value="GAA5133992.1"/>
    <property type="molecule type" value="Genomic_DNA"/>
</dbReference>
<keyword evidence="2" id="KW-1185">Reference proteome</keyword>
<dbReference type="RefSeq" id="WP_425570736.1">
    <property type="nucleotide sequence ID" value="NZ_BAABJO010000028.1"/>
</dbReference>
<gene>
    <name evidence="1" type="ORF">GCM10023320_61080</name>
</gene>
<dbReference type="InterPro" id="IPR036705">
    <property type="entry name" value="Ribosyl_crysJ1_sf"/>
</dbReference>
<dbReference type="PANTHER" id="PTHR16222">
    <property type="entry name" value="ADP-RIBOSYLGLYCOHYDROLASE"/>
    <property type="match status" value="1"/>
</dbReference>
<sequence>MRAPGNACLSGLRAAERGTVTAPVNAGSKGCGTVMRSAPFGLSARLPTPEAVAEAAITGACLTHGHPTARLAAAAFAVIVRHLVDGRGLAESVSAAIELVAGHPGHEETTAALSRAVAAADGPATPERLHQLGEGWVAEEALAMSVYAALTHPGPDQLRTALLFAVNHDGDSDSTGAITGNLLGALHGEAAVPADWAAQVEGRDTVLDLAGRLVEPSPPSPR</sequence>
<evidence type="ECO:0000313" key="2">
    <source>
        <dbReference type="Proteomes" id="UP001500804"/>
    </source>
</evidence>
<evidence type="ECO:0000313" key="1">
    <source>
        <dbReference type="EMBL" id="GAA5133992.1"/>
    </source>
</evidence>
<dbReference type="PANTHER" id="PTHR16222:SF12">
    <property type="entry name" value="ADP-RIBOSYLGLYCOHYDROLASE-RELATED"/>
    <property type="match status" value="1"/>
</dbReference>
<comment type="caution">
    <text evidence="1">The sequence shown here is derived from an EMBL/GenBank/DDBJ whole genome shotgun (WGS) entry which is preliminary data.</text>
</comment>
<dbReference type="Proteomes" id="UP001500804">
    <property type="component" value="Unassembled WGS sequence"/>
</dbReference>